<dbReference type="PANTHER" id="PTHR47268:SF4">
    <property type="entry name" value="ACYLPHOSPHATASE"/>
    <property type="match status" value="1"/>
</dbReference>
<dbReference type="EMBL" id="APML01000019">
    <property type="protein sequence ID" value="ENH97283.1"/>
    <property type="molecule type" value="Genomic_DNA"/>
</dbReference>
<dbReference type="AlphaFoldDB" id="N4WAE5"/>
<dbReference type="PROSITE" id="PS00151">
    <property type="entry name" value="ACYLPHOSPHATASE_2"/>
    <property type="match status" value="1"/>
</dbReference>
<gene>
    <name evidence="9" type="ORF">J416_04673</name>
</gene>
<keyword evidence="5 6" id="KW-0378">Hydrolase</keyword>
<dbReference type="STRING" id="1308866.J416_04673"/>
<evidence type="ECO:0000256" key="5">
    <source>
        <dbReference type="PROSITE-ProRule" id="PRU00520"/>
    </source>
</evidence>
<evidence type="ECO:0000256" key="7">
    <source>
        <dbReference type="RuleBase" id="RU004168"/>
    </source>
</evidence>
<protein>
    <recommendedName>
        <fullName evidence="3 5">Acylphosphatase</fullName>
        <ecNumber evidence="2 5">3.6.1.7</ecNumber>
    </recommendedName>
</protein>
<feature type="domain" description="Acylphosphatase-like" evidence="8">
    <location>
        <begin position="3"/>
        <end position="91"/>
    </location>
</feature>
<dbReference type="eggNOG" id="COG1254">
    <property type="taxonomic scope" value="Bacteria"/>
</dbReference>
<dbReference type="Proteomes" id="UP000012283">
    <property type="component" value="Unassembled WGS sequence"/>
</dbReference>
<sequence>MERIHAIVTGRVQGVGFRQFTYQTALEHNIKGWVRNLQDGSVEIEAQGDEQSLSDFFRAIHKGPSFFAKVKNVQKTKIHKLEDFKKFKIIY</sequence>
<evidence type="ECO:0000259" key="8">
    <source>
        <dbReference type="PROSITE" id="PS51160"/>
    </source>
</evidence>
<dbReference type="PANTHER" id="PTHR47268">
    <property type="entry name" value="ACYLPHOSPHATASE"/>
    <property type="match status" value="1"/>
</dbReference>
<dbReference type="PROSITE" id="PS51160">
    <property type="entry name" value="ACYLPHOSPHATASE_3"/>
    <property type="match status" value="1"/>
</dbReference>
<feature type="active site" evidence="5">
    <location>
        <position position="36"/>
    </location>
</feature>
<dbReference type="Gene3D" id="3.30.70.100">
    <property type="match status" value="1"/>
</dbReference>
<evidence type="ECO:0000256" key="4">
    <source>
        <dbReference type="ARBA" id="ARBA00047645"/>
    </source>
</evidence>
<organism evidence="9 10">
    <name type="scientific">Gracilibacillus halophilus YIM-C55.5</name>
    <dbReference type="NCBI Taxonomy" id="1308866"/>
    <lineage>
        <taxon>Bacteria</taxon>
        <taxon>Bacillati</taxon>
        <taxon>Bacillota</taxon>
        <taxon>Bacilli</taxon>
        <taxon>Bacillales</taxon>
        <taxon>Bacillaceae</taxon>
        <taxon>Gracilibacillus</taxon>
    </lineage>
</organism>
<dbReference type="GO" id="GO:0003998">
    <property type="term" value="F:acylphosphatase activity"/>
    <property type="evidence" value="ECO:0007669"/>
    <property type="project" value="UniProtKB-EC"/>
</dbReference>
<dbReference type="RefSeq" id="WP_003466040.1">
    <property type="nucleotide sequence ID" value="NZ_APML01000019.1"/>
</dbReference>
<dbReference type="PROSITE" id="PS00150">
    <property type="entry name" value="ACYLPHOSPHATASE_1"/>
    <property type="match status" value="1"/>
</dbReference>
<dbReference type="PATRIC" id="fig|1308866.3.peg.943"/>
<comment type="similarity">
    <text evidence="1 7">Belongs to the acylphosphatase family.</text>
</comment>
<dbReference type="InterPro" id="IPR036046">
    <property type="entry name" value="Acylphosphatase-like_dom_sf"/>
</dbReference>
<comment type="caution">
    <text evidence="9">The sequence shown here is derived from an EMBL/GenBank/DDBJ whole genome shotgun (WGS) entry which is preliminary data.</text>
</comment>
<dbReference type="EC" id="3.6.1.7" evidence="2 5"/>
<evidence type="ECO:0000256" key="3">
    <source>
        <dbReference type="ARBA" id="ARBA00015991"/>
    </source>
</evidence>
<name>N4WAE5_9BACI</name>
<evidence type="ECO:0000256" key="2">
    <source>
        <dbReference type="ARBA" id="ARBA00012150"/>
    </source>
</evidence>
<proteinExistence type="inferred from homology"/>
<accession>N4WAE5</accession>
<dbReference type="Pfam" id="PF00708">
    <property type="entry name" value="Acylphosphatase"/>
    <property type="match status" value="1"/>
</dbReference>
<keyword evidence="10" id="KW-1185">Reference proteome</keyword>
<dbReference type="InterPro" id="IPR001792">
    <property type="entry name" value="Acylphosphatase-like_dom"/>
</dbReference>
<dbReference type="OrthoDB" id="9808093at2"/>
<evidence type="ECO:0000256" key="6">
    <source>
        <dbReference type="RuleBase" id="RU000553"/>
    </source>
</evidence>
<comment type="catalytic activity">
    <reaction evidence="4 5 6">
        <text>an acyl phosphate + H2O = a carboxylate + phosphate + H(+)</text>
        <dbReference type="Rhea" id="RHEA:14965"/>
        <dbReference type="ChEBI" id="CHEBI:15377"/>
        <dbReference type="ChEBI" id="CHEBI:15378"/>
        <dbReference type="ChEBI" id="CHEBI:29067"/>
        <dbReference type="ChEBI" id="CHEBI:43474"/>
        <dbReference type="ChEBI" id="CHEBI:59918"/>
        <dbReference type="EC" id="3.6.1.7"/>
    </reaction>
</comment>
<reference evidence="9 10" key="1">
    <citation type="submission" date="2013-03" db="EMBL/GenBank/DDBJ databases">
        <title>Draft genome sequence of Gracibacillus halophilus YIM-C55.5, a moderately halophilic and thermophilic organism from the Xiaochaidamu salt lake.</title>
        <authorList>
            <person name="Sugumar T."/>
            <person name="Polireddy D.R."/>
            <person name="Antony A."/>
            <person name="Madhava Y.R."/>
            <person name="Sivakumar N."/>
        </authorList>
    </citation>
    <scope>NUCLEOTIDE SEQUENCE [LARGE SCALE GENOMIC DNA]</scope>
    <source>
        <strain evidence="9 10">YIM-C55.5</strain>
    </source>
</reference>
<evidence type="ECO:0000313" key="9">
    <source>
        <dbReference type="EMBL" id="ENH97283.1"/>
    </source>
</evidence>
<dbReference type="InterPro" id="IPR017968">
    <property type="entry name" value="Acylphosphatase_CS"/>
</dbReference>
<evidence type="ECO:0000313" key="10">
    <source>
        <dbReference type="Proteomes" id="UP000012283"/>
    </source>
</evidence>
<evidence type="ECO:0000256" key="1">
    <source>
        <dbReference type="ARBA" id="ARBA00005614"/>
    </source>
</evidence>
<dbReference type="InterPro" id="IPR020456">
    <property type="entry name" value="Acylphosphatase"/>
</dbReference>
<feature type="active site" evidence="5">
    <location>
        <position position="18"/>
    </location>
</feature>
<dbReference type="SUPFAM" id="SSF54975">
    <property type="entry name" value="Acylphosphatase/BLUF domain-like"/>
    <property type="match status" value="1"/>
</dbReference>